<dbReference type="Proteomes" id="UP000030744">
    <property type="component" value="Unassembled WGS sequence"/>
</dbReference>
<dbReference type="InterPro" id="IPR035994">
    <property type="entry name" value="Nucleoside_phosphorylase_sf"/>
</dbReference>
<organism evidence="1 2">
    <name type="scientific">Eimeria mitis</name>
    <dbReference type="NCBI Taxonomy" id="44415"/>
    <lineage>
        <taxon>Eukaryota</taxon>
        <taxon>Sar</taxon>
        <taxon>Alveolata</taxon>
        <taxon>Apicomplexa</taxon>
        <taxon>Conoidasida</taxon>
        <taxon>Coccidia</taxon>
        <taxon>Eucoccidiorida</taxon>
        <taxon>Eimeriorina</taxon>
        <taxon>Eimeriidae</taxon>
        <taxon>Eimeria</taxon>
    </lineage>
</organism>
<dbReference type="OrthoDB" id="416752at2759"/>
<gene>
    <name evidence="1" type="ORF">EMH_0029980</name>
</gene>
<dbReference type="GeneID" id="25377824"/>
<dbReference type="RefSeq" id="XP_013349813.1">
    <property type="nucleotide sequence ID" value="XM_013494359.1"/>
</dbReference>
<reference evidence="1" key="2">
    <citation type="submission" date="2013-10" db="EMBL/GenBank/DDBJ databases">
        <authorList>
            <person name="Aslett M."/>
        </authorList>
    </citation>
    <scope>NUCLEOTIDE SEQUENCE [LARGE SCALE GENOMIC DNA]</scope>
    <source>
        <strain evidence="1">Houghton</strain>
    </source>
</reference>
<evidence type="ECO:0000313" key="1">
    <source>
        <dbReference type="EMBL" id="CDJ27235.1"/>
    </source>
</evidence>
<sequence length="67" mass="7396">MEGVEVQPHIQLRKGQVQPVVLTMGDPKRVDEANYDPTGRVVAEGKKKMLTVAIRACADLTKEFSSK</sequence>
<dbReference type="GO" id="GO:0003824">
    <property type="term" value="F:catalytic activity"/>
    <property type="evidence" value="ECO:0007669"/>
    <property type="project" value="InterPro"/>
</dbReference>
<keyword evidence="2" id="KW-1185">Reference proteome</keyword>
<protein>
    <submittedName>
        <fullName evidence="1">Purine nucleoside phosphorylase, putative</fullName>
    </submittedName>
</protein>
<dbReference type="AlphaFoldDB" id="U6JNZ5"/>
<dbReference type="SUPFAM" id="SSF53167">
    <property type="entry name" value="Purine and uridine phosphorylases"/>
    <property type="match status" value="1"/>
</dbReference>
<reference evidence="1" key="1">
    <citation type="submission" date="2013-10" db="EMBL/GenBank/DDBJ databases">
        <title>Genomic analysis of the causative agents of coccidiosis in chickens.</title>
        <authorList>
            <person name="Reid A.J."/>
            <person name="Blake D."/>
            <person name="Billington K."/>
            <person name="Browne H."/>
            <person name="Dunn M."/>
            <person name="Hung S."/>
            <person name="Kawahara F."/>
            <person name="Miranda-Saavedra D."/>
            <person name="Mourier T."/>
            <person name="Nagra H."/>
            <person name="Otto T.D."/>
            <person name="Rawlings N."/>
            <person name="Sanchez A."/>
            <person name="Sanders M."/>
            <person name="Subramaniam C."/>
            <person name="Tay Y."/>
            <person name="Dear P."/>
            <person name="Doerig C."/>
            <person name="Gruber A."/>
            <person name="Parkinson J."/>
            <person name="Shirley M."/>
            <person name="Wan K.L."/>
            <person name="Berriman M."/>
            <person name="Tomley F."/>
            <person name="Pain A."/>
        </authorList>
    </citation>
    <scope>NUCLEOTIDE SEQUENCE [LARGE SCALE GENOMIC DNA]</scope>
    <source>
        <strain evidence="1">Houghton</strain>
    </source>
</reference>
<name>U6JNZ5_9EIME</name>
<accession>U6JNZ5</accession>
<evidence type="ECO:0000313" key="2">
    <source>
        <dbReference type="Proteomes" id="UP000030744"/>
    </source>
</evidence>
<dbReference type="GO" id="GO:0009116">
    <property type="term" value="P:nucleoside metabolic process"/>
    <property type="evidence" value="ECO:0007669"/>
    <property type="project" value="InterPro"/>
</dbReference>
<dbReference type="EMBL" id="HG679107">
    <property type="protein sequence ID" value="CDJ27235.1"/>
    <property type="molecule type" value="Genomic_DNA"/>
</dbReference>
<dbReference type="VEuPathDB" id="ToxoDB:EMH_0029980"/>
<proteinExistence type="predicted"/>